<feature type="region of interest" description="Disordered" evidence="1">
    <location>
        <begin position="854"/>
        <end position="898"/>
    </location>
</feature>
<feature type="compositionally biased region" description="Polar residues" evidence="1">
    <location>
        <begin position="15"/>
        <end position="31"/>
    </location>
</feature>
<feature type="region of interest" description="Disordered" evidence="1">
    <location>
        <begin position="754"/>
        <end position="786"/>
    </location>
</feature>
<feature type="compositionally biased region" description="Acidic residues" evidence="1">
    <location>
        <begin position="855"/>
        <end position="865"/>
    </location>
</feature>
<feature type="compositionally biased region" description="Polar residues" evidence="1">
    <location>
        <begin position="562"/>
        <end position="574"/>
    </location>
</feature>
<accession>A0A4T0X5K3</accession>
<feature type="compositionally biased region" description="Basic and acidic residues" evidence="1">
    <location>
        <begin position="926"/>
        <end position="944"/>
    </location>
</feature>
<evidence type="ECO:0000313" key="3">
    <source>
        <dbReference type="Proteomes" id="UP000307173"/>
    </source>
</evidence>
<feature type="compositionally biased region" description="Acidic residues" evidence="1">
    <location>
        <begin position="444"/>
        <end position="462"/>
    </location>
</feature>
<feature type="compositionally biased region" description="Basic and acidic residues" evidence="1">
    <location>
        <begin position="587"/>
        <end position="606"/>
    </location>
</feature>
<keyword evidence="3" id="KW-1185">Reference proteome</keyword>
<feature type="compositionally biased region" description="Basic and acidic residues" evidence="1">
    <location>
        <begin position="624"/>
        <end position="645"/>
    </location>
</feature>
<feature type="region of interest" description="Disordered" evidence="1">
    <location>
        <begin position="922"/>
        <end position="974"/>
    </location>
</feature>
<feature type="compositionally biased region" description="Low complexity" evidence="1">
    <location>
        <begin position="131"/>
        <end position="141"/>
    </location>
</feature>
<proteinExistence type="predicted"/>
<feature type="region of interest" description="Disordered" evidence="1">
    <location>
        <begin position="521"/>
        <end position="741"/>
    </location>
</feature>
<organism evidence="2 3">
    <name type="scientific">Pichia inconspicua</name>
    <dbReference type="NCBI Taxonomy" id="52247"/>
    <lineage>
        <taxon>Eukaryota</taxon>
        <taxon>Fungi</taxon>
        <taxon>Dikarya</taxon>
        <taxon>Ascomycota</taxon>
        <taxon>Saccharomycotina</taxon>
        <taxon>Pichiomycetes</taxon>
        <taxon>Pichiales</taxon>
        <taxon>Pichiaceae</taxon>
        <taxon>Pichia</taxon>
    </lineage>
</organism>
<dbReference type="Proteomes" id="UP000307173">
    <property type="component" value="Unassembled WGS sequence"/>
</dbReference>
<comment type="caution">
    <text evidence="2">The sequence shown here is derived from an EMBL/GenBank/DDBJ whole genome shotgun (WGS) entry which is preliminary data.</text>
</comment>
<feature type="region of interest" description="Disordered" evidence="1">
    <location>
        <begin position="78"/>
        <end position="197"/>
    </location>
</feature>
<feature type="compositionally biased region" description="Basic and acidic residues" evidence="1">
    <location>
        <begin position="424"/>
        <end position="433"/>
    </location>
</feature>
<feature type="compositionally biased region" description="Acidic residues" evidence="1">
    <location>
        <begin position="349"/>
        <end position="361"/>
    </location>
</feature>
<feature type="compositionally biased region" description="Polar residues" evidence="1">
    <location>
        <begin position="670"/>
        <end position="686"/>
    </location>
</feature>
<reference evidence="2 3" key="1">
    <citation type="journal article" date="2019" name="Front. Genet.">
        <title>Whole-Genome Sequencing of the Opportunistic Yeast Pathogen Candida inconspicua Uncovers Its Hybrid Origin.</title>
        <authorList>
            <person name="Mixao V."/>
            <person name="Hansen A.P."/>
            <person name="Saus E."/>
            <person name="Boekhout T."/>
            <person name="Lass-Florl C."/>
            <person name="Gabaldon T."/>
        </authorList>
    </citation>
    <scope>NUCLEOTIDE SEQUENCE [LARGE SCALE GENOMIC DNA]</scope>
    <source>
        <strain evidence="2 3">CBS 180</strain>
    </source>
</reference>
<feature type="compositionally biased region" description="Polar residues" evidence="1">
    <location>
        <begin position="184"/>
        <end position="197"/>
    </location>
</feature>
<feature type="compositionally biased region" description="Basic and acidic residues" evidence="1">
    <location>
        <begin position="151"/>
        <end position="173"/>
    </location>
</feature>
<feature type="region of interest" description="Disordered" evidence="1">
    <location>
        <begin position="266"/>
        <end position="292"/>
    </location>
</feature>
<feature type="region of interest" description="Disordered" evidence="1">
    <location>
        <begin position="1"/>
        <end position="51"/>
    </location>
</feature>
<feature type="compositionally biased region" description="Polar residues" evidence="1">
    <location>
        <begin position="267"/>
        <end position="277"/>
    </location>
</feature>
<dbReference type="EMBL" id="SELW01000121">
    <property type="protein sequence ID" value="TID30719.1"/>
    <property type="molecule type" value="Genomic_DNA"/>
</dbReference>
<feature type="compositionally biased region" description="Polar residues" evidence="1">
    <location>
        <begin position="374"/>
        <end position="385"/>
    </location>
</feature>
<sequence>MSTIRGIDSLFDEIPNSQRKSGNDRPNSNIKNSNTNTYSHSNNSNNSDYEAIDLEFQPVRTIPTSIKTKLRVERALTQSNPNPEPFYHSQTTQSITSSSQSQSQQSKSNTQSQGRNSNRINRPHLPSGVTQSQSFIQSQISPETQRHRKNDKRDIRKSSVDENKKEYDGKENFDESDESDYDVHNTSYTLNPKGNTRSTINWNKLGNKETVFTTENLTANLDLGDFDLDNVIDEPTYNSDDESEKSLVRKQQKAIEENSVHKIKLSPLNSKSDQSINIKPKVPNTKSRTRKKIDDSTHVVLAPRRFKTKRPQRIEAGADDKAKKLEILRKKKEEAEQLLAEIKRLEESSIIDDDGGLENESESPKSKSQKEQHVQNTSADIYSSESDGDTINGIDQMLDNLEKVVTEAQESQLPQKSNLPNSHNKVESKRGNDADVIDFLPELPEAEFSEEESDIEIVEEGTEISRSTKFQNKKSDESDTDDEVIQPKLLAQPTVTHSNHDYAPTNDSQFLEEELKIQEYYHRLNDANNENAPASPPPTEIDNSSSRLQDKLITQELKELQESTGTKLSQTQSLFVHDDDSDEDDFFDAKEPDEIKESSGDHRLNEISDEEEESIILPVKRVKKDNNKTKEERLRQRAESLKSKSNDYTPYSESSSDESSDVIDDEYHRSTQTFVDDNIQYESDVQSLDELEEYERKLEESSRKNPLGKQKSSPKADQQVVVNTENYRKRKRRNMSDPSTILKELEFSNPGKKVALPDISLEGSRSKRSENVSYTESPPDSPVKKNIFDEKGAFYDKSKETDKMMKNIRNRRPLPELHFDENNLQHEKLKKNLQISNAGAKANIPEILVIHETDSESEVENDNPDTIESVAPKTHKVEKTKGQHNSKHAAASELKKTEAKVVSNVGKKIATPHTFEELLHLTSLKKQKEEKKKSFQKSLKDSKVEVISLSDEDEGTAEKATDGGENEEEDEIVITNVVKTNRKNRSREERIKRAREKRLKRIQAAAQAIDRFNRKNK</sequence>
<feature type="compositionally biased region" description="Low complexity" evidence="1">
    <location>
        <begin position="32"/>
        <end position="47"/>
    </location>
</feature>
<feature type="compositionally biased region" description="Polar residues" evidence="1">
    <location>
        <begin position="408"/>
        <end position="423"/>
    </location>
</feature>
<feature type="compositionally biased region" description="Basic and acidic residues" evidence="1">
    <location>
        <begin position="694"/>
        <end position="703"/>
    </location>
</feature>
<evidence type="ECO:0000313" key="2">
    <source>
        <dbReference type="EMBL" id="TID30719.1"/>
    </source>
</evidence>
<dbReference type="AlphaFoldDB" id="A0A4T0X5K3"/>
<gene>
    <name evidence="2" type="ORF">CANINC_000635</name>
</gene>
<feature type="compositionally biased region" description="Acidic residues" evidence="1">
    <location>
        <begin position="655"/>
        <end position="664"/>
    </location>
</feature>
<feature type="region of interest" description="Disordered" evidence="1">
    <location>
        <begin position="980"/>
        <end position="999"/>
    </location>
</feature>
<evidence type="ECO:0000256" key="1">
    <source>
        <dbReference type="SAM" id="MobiDB-lite"/>
    </source>
</evidence>
<protein>
    <submittedName>
        <fullName evidence="2">Uncharacterized protein</fullName>
    </submittedName>
</protein>
<feature type="compositionally biased region" description="Polar residues" evidence="1">
    <location>
        <begin position="710"/>
        <end position="725"/>
    </location>
</feature>
<name>A0A4T0X5K3_9ASCO</name>
<feature type="compositionally biased region" description="Low complexity" evidence="1">
    <location>
        <begin position="89"/>
        <end position="113"/>
    </location>
</feature>
<feature type="compositionally biased region" description="Basic and acidic residues" evidence="1">
    <location>
        <begin position="362"/>
        <end position="373"/>
    </location>
</feature>
<feature type="region of interest" description="Disordered" evidence="1">
    <location>
        <begin position="342"/>
        <end position="507"/>
    </location>
</feature>